<keyword evidence="4" id="KW-1185">Reference proteome</keyword>
<dbReference type="SUPFAM" id="SSF52096">
    <property type="entry name" value="ClpP/crotonase"/>
    <property type="match status" value="1"/>
</dbReference>
<dbReference type="Proteomes" id="UP001500151">
    <property type="component" value="Unassembled WGS sequence"/>
</dbReference>
<dbReference type="InterPro" id="IPR001753">
    <property type="entry name" value="Enoyl-CoA_hydra/iso"/>
</dbReference>
<accession>A0ABP6EB14</accession>
<protein>
    <recommendedName>
        <fullName evidence="5">Enoyl-CoA hydratase/isomerase family protein</fullName>
    </recommendedName>
</protein>
<dbReference type="InterPro" id="IPR029045">
    <property type="entry name" value="ClpP/crotonase-like_dom_sf"/>
</dbReference>
<evidence type="ECO:0000313" key="3">
    <source>
        <dbReference type="EMBL" id="GAA2662662.1"/>
    </source>
</evidence>
<dbReference type="PANTHER" id="PTHR43459">
    <property type="entry name" value="ENOYL-COA HYDRATASE"/>
    <property type="match status" value="1"/>
</dbReference>
<comment type="similarity">
    <text evidence="1">Belongs to the enoyl-CoA hydratase/isomerase family.</text>
</comment>
<evidence type="ECO:0008006" key="5">
    <source>
        <dbReference type="Google" id="ProtNLM"/>
    </source>
</evidence>
<dbReference type="Pfam" id="PF00378">
    <property type="entry name" value="ECH_1"/>
    <property type="match status" value="1"/>
</dbReference>
<dbReference type="EMBL" id="BAAASJ010000122">
    <property type="protein sequence ID" value="GAA2662662.1"/>
    <property type="molecule type" value="Genomic_DNA"/>
</dbReference>
<dbReference type="PANTHER" id="PTHR43459:SF1">
    <property type="entry name" value="EG:BACN32G11.4 PROTEIN"/>
    <property type="match status" value="1"/>
</dbReference>
<dbReference type="Gene3D" id="3.90.226.10">
    <property type="entry name" value="2-enoyl-CoA Hydratase, Chain A, domain 1"/>
    <property type="match status" value="1"/>
</dbReference>
<comment type="caution">
    <text evidence="3">The sequence shown here is derived from an EMBL/GenBank/DDBJ whole genome shotgun (WGS) entry which is preliminary data.</text>
</comment>
<feature type="region of interest" description="Disordered" evidence="2">
    <location>
        <begin position="87"/>
        <end position="107"/>
    </location>
</feature>
<sequence>MRSWAGRAAMSDRTPGAAVLVEDTGRYGCAFGRIGLIADAGLLWSLPARAGLGTAKRLLLFGDVLDAGEAAALGLADALCEPGSARHKAVRPAGRLTEGAPSSSAETKRILSWPAELDAVLAEEVRAQPHLPAGADFAEGSSAFLAGRAPRFTGPTTTERA</sequence>
<evidence type="ECO:0000313" key="4">
    <source>
        <dbReference type="Proteomes" id="UP001500151"/>
    </source>
</evidence>
<dbReference type="InterPro" id="IPR014748">
    <property type="entry name" value="Enoyl-CoA_hydra_C"/>
</dbReference>
<organism evidence="3 4">
    <name type="scientific">Streptomyces vastus</name>
    <dbReference type="NCBI Taxonomy" id="285451"/>
    <lineage>
        <taxon>Bacteria</taxon>
        <taxon>Bacillati</taxon>
        <taxon>Actinomycetota</taxon>
        <taxon>Actinomycetes</taxon>
        <taxon>Kitasatosporales</taxon>
        <taxon>Streptomycetaceae</taxon>
        <taxon>Streptomyces</taxon>
    </lineage>
</organism>
<gene>
    <name evidence="3" type="ORF">GCM10010307_81930</name>
</gene>
<evidence type="ECO:0000256" key="2">
    <source>
        <dbReference type="SAM" id="MobiDB-lite"/>
    </source>
</evidence>
<evidence type="ECO:0000256" key="1">
    <source>
        <dbReference type="ARBA" id="ARBA00005254"/>
    </source>
</evidence>
<reference evidence="4" key="1">
    <citation type="journal article" date="2019" name="Int. J. Syst. Evol. Microbiol.">
        <title>The Global Catalogue of Microorganisms (GCM) 10K type strain sequencing project: providing services to taxonomists for standard genome sequencing and annotation.</title>
        <authorList>
            <consortium name="The Broad Institute Genomics Platform"/>
            <consortium name="The Broad Institute Genome Sequencing Center for Infectious Disease"/>
            <person name="Wu L."/>
            <person name="Ma J."/>
        </authorList>
    </citation>
    <scope>NUCLEOTIDE SEQUENCE [LARGE SCALE GENOMIC DNA]</scope>
    <source>
        <strain evidence="4">JCM 4524</strain>
    </source>
</reference>
<name>A0ABP6EB14_9ACTN</name>
<dbReference type="Gene3D" id="1.10.12.10">
    <property type="entry name" value="Lyase 2-enoyl-coa Hydratase, Chain A, domain 2"/>
    <property type="match status" value="1"/>
</dbReference>
<proteinExistence type="inferred from homology"/>